<evidence type="ECO:0000256" key="6">
    <source>
        <dbReference type="ARBA" id="ARBA00067343"/>
    </source>
</evidence>
<feature type="compositionally biased region" description="Basic and acidic residues" evidence="8">
    <location>
        <begin position="996"/>
        <end position="1008"/>
    </location>
</feature>
<proteinExistence type="inferred from homology"/>
<dbReference type="SUPFAM" id="SSF47576">
    <property type="entry name" value="Calponin-homology domain, CH-domain"/>
    <property type="match status" value="1"/>
</dbReference>
<dbReference type="PANTHER" id="PTHR12784">
    <property type="entry name" value="STEERIN"/>
    <property type="match status" value="1"/>
</dbReference>
<feature type="region of interest" description="Disordered" evidence="8">
    <location>
        <begin position="1592"/>
        <end position="1680"/>
    </location>
</feature>
<dbReference type="FunFam" id="3.40.50.300:FF:000316">
    <property type="entry name" value="Putative neuron navigator 3"/>
    <property type="match status" value="1"/>
</dbReference>
<feature type="compositionally biased region" description="Polar residues" evidence="8">
    <location>
        <begin position="1373"/>
        <end position="1383"/>
    </location>
</feature>
<dbReference type="GO" id="GO:0005524">
    <property type="term" value="F:ATP binding"/>
    <property type="evidence" value="ECO:0007669"/>
    <property type="project" value="InterPro"/>
</dbReference>
<dbReference type="CDD" id="cd21286">
    <property type="entry name" value="CH_NAV3"/>
    <property type="match status" value="1"/>
</dbReference>
<sequence>MPVLGVASKLRQPAVGSKPVHTALPIPNLGPAGSQRYSPKSLELAGAESSMLSCQLTLKSTCDFGERKALQGKTQEIEDSKIYTDWANHYLAKSGHKRLIKDLQQDIADGVLLAEIIQIIANEKVEDINGCPRSQSQMIENVDVCLSFLAARGVNVQGLSAEEIRNGNLKAILGLFFSLSRYKQQQHHQQQYYQSLVELQQQVPSTPAEISQSKTHQDMQSRLPGPSRVPAAGSSTKVQGASNLNRRSQSFNSIDKNKPPQYANGNEKDSPKGPHPSSGMNGNVQHPTSTGQQQVSAIPSPSASKPWRSKSMNVKHSATSTMLSVKQPSPTTSPTPTPTSDRLKPPPSEGVKPPSSGQKSMLEKFKLVNARTALRPPLSLSSGPGDSGREDDNFSECGDMDVLSGGVNSGGSTSSSPKVSPKLTPPKAGSKNLSNKKSLLQPKDKEEKNRDKNKVCTEKAVKEEKDQVIESSTKKSSKIASLIPKGSKTTAAKKESLISSSSGIPKPGSKVPTAKQSTSSACTGSKEVEKLRTTKGNQSQSTPKSQLSEKASPSSGLTSSEGKEPSAALTPGSSVGASMAAGSGQGTGNGVVQLPQQQQYSHPNTATVAPFIYRTLSENDSTSLPPADSCTSPTKMDLSFSKTAKQCLEEISGEDPETRRMRTVKNIADLRQNLEETMSSLRGTQISHSTLETTFDSTVTTEVNGRSIPSLSSRSSAMTWRLGQASPRLQAGDAPSLGAGYPRSSTSRFIHTDPSRFMYTTPLRRAAVSRLGNISQIDMSEKGTADLDISSEADVGGYMSDGDILGKSLRTDDINSGYMTDGGLNLYTRSLNRIPDLAASRDVIQRGVHDVTVDADSWDDSSSVSSGLSDTLDNLSTDDLNTTSSVSSYSNITASSRKNTHAQLKTDSEKRSVTDSETWGSTEELKKPEEDFDSSVDSSGKWKGLPSGLSEESEKGGQKTSLSVSQTGSWRRGMTAQVGTTQSRHKAGTSALKTPGKTDDAKASEKVKNPLKGGSIQRSPSDAGKSSGDEGKKPPSGIGRSTATGSFGFKKSGLGSSTIITTSGATITSGSATLGKMPKSSAISGKSNAGRKTSLDGSQNQDDGVLHVSSKTTLQYRSLPRPSKSSGSGIPGRGGHRSSTSSIDSNVSSKSAGAAATKLREPSKIGSGRSSPVTINQTDKEKEKVAVSDSESVSLSSSPKSSPTSASASGTPGLRQPGSKYPDIASPTFRRLFGAKASGKAASAPSTEGVKPTSAMPSPSTTLARQGSLESPSSGTGSMGSAGALVWAANLSSSSAGSKDTPSYQSMTSLHTSSESIDLPLSHHGSLSGLTTSTQEVQSLLMRTGSVRSTLSERYAPSSRQTSQEEGKEWLRSHSTGGLQDTGSQSPLVSPSAMSSSATGKYHFSNLVSPTNLSQFNLPGPTMMRSNSIPAQDTSFDLYDDSQLCGSATSLEERPRAISHSGSFRDSMEEVHGSSLSLVSSTSSLYSTAEEKAHSEQIQKLRRELVASQEKVATLTSQLSANAHLVAAFEKSLGNMTGRLQSLTMTAEQKESELIELRETIEMLKAQNSAAQAAIQGALNGPDHTHKDLRIRRQHSSESVSSINSATSHSSIGSGNDADSKKKKKKNWLRSSFKQAFGKKKSTKPPSSHSDIEELTDSSLPSSPKLPHSSGECATTSMKPSQSASAICECTEAEAEIILQLKSELREKELKLTDIRLEALSSAHHLDQIREAMNRMQNEIEILKAENDRLKAETGNSGKPARPSSESSSSTSSSSSRQSLGLSLNNLNITESVTSDILLDDVTDGALHKEGHSVKILVTINKGYSRAKDQKPHAYLIGSIGVSGKTKWDVLDGVIRRLFKEYIFRVDPTTSLGLSSDCIASYCIGDVTRAHSLEVPELLPCGYLVGDNNVITVNLKGVEENSLDSFVFDTLIPKPITQRYFNLLMEHRRIILSGPSGTGKTYLANRLAEYIITKSGRKKTEDAIATFNIDHKSSKDLRQYLANLAEQCSADNNGADLPVVIILDNLHHISSLSDIFNGFLNCKYNKCPYIIGTMNQGVSSSPNLEVHHNFRWVLCANHTEPVKGFLGRYLRRKLIETEIEKSIRNNELMKIIDWIPKTWHHLNSFLETHSSSDVTIGPRLFLPCPMDVDGSRVWFTDLWNYSLVPYLLEAVREGLQMYGKRAPWEDPSKWVADTYPWSSATLQHEWPSLLQLRPEDVGYEGYASAKEGTTSKHVPQTETEGDPLMNMLMRLQEAANYSSAQSCDSDSTSHHDDILDSSLESTL</sequence>
<dbReference type="InterPro" id="IPR057568">
    <property type="entry name" value="CortBP2_NAV1-like_AAA_lid"/>
</dbReference>
<evidence type="ECO:0000256" key="8">
    <source>
        <dbReference type="SAM" id="MobiDB-lite"/>
    </source>
</evidence>
<dbReference type="InterPro" id="IPR003593">
    <property type="entry name" value="AAA+_ATPase"/>
</dbReference>
<dbReference type="InterPro" id="IPR003959">
    <property type="entry name" value="ATPase_AAA_core"/>
</dbReference>
<evidence type="ECO:0000313" key="10">
    <source>
        <dbReference type="Ensembl" id="ENSZALP00000011766.1"/>
    </source>
</evidence>
<feature type="compositionally biased region" description="Polar residues" evidence="8">
    <location>
        <begin position="310"/>
        <end position="327"/>
    </location>
</feature>
<feature type="compositionally biased region" description="Basic and acidic residues" evidence="8">
    <location>
        <begin position="904"/>
        <end position="914"/>
    </location>
</feature>
<feature type="compositionally biased region" description="Low complexity" evidence="8">
    <location>
        <begin position="1599"/>
        <end position="1616"/>
    </location>
</feature>
<feature type="region of interest" description="Disordered" evidence="8">
    <location>
        <begin position="1348"/>
        <end position="1396"/>
    </location>
</feature>
<reference evidence="10" key="1">
    <citation type="submission" date="2025-08" db="UniProtKB">
        <authorList>
            <consortium name="Ensembl"/>
        </authorList>
    </citation>
    <scope>IDENTIFICATION</scope>
</reference>
<feature type="compositionally biased region" description="Polar residues" evidence="8">
    <location>
        <begin position="1168"/>
        <end position="1177"/>
    </location>
</feature>
<feature type="compositionally biased region" description="Polar residues" evidence="8">
    <location>
        <begin position="514"/>
        <end position="523"/>
    </location>
</feature>
<feature type="compositionally biased region" description="Polar residues" evidence="8">
    <location>
        <begin position="233"/>
        <end position="254"/>
    </location>
</feature>
<feature type="compositionally biased region" description="Low complexity" evidence="8">
    <location>
        <begin position="1271"/>
        <end position="1283"/>
    </location>
</feature>
<dbReference type="Proteomes" id="UP000694413">
    <property type="component" value="Unassembled WGS sequence"/>
</dbReference>
<dbReference type="SMART" id="SM00382">
    <property type="entry name" value="AAA"/>
    <property type="match status" value="1"/>
</dbReference>
<feature type="compositionally biased region" description="Polar residues" evidence="8">
    <location>
        <begin position="1255"/>
        <end position="1270"/>
    </location>
</feature>
<feature type="compositionally biased region" description="Polar residues" evidence="8">
    <location>
        <begin position="278"/>
        <end position="303"/>
    </location>
</feature>
<feature type="domain" description="Calponin-homology (CH)" evidence="9">
    <location>
        <begin position="77"/>
        <end position="184"/>
    </location>
</feature>
<dbReference type="Gene3D" id="3.40.50.300">
    <property type="entry name" value="P-loop containing nucleotide triphosphate hydrolases"/>
    <property type="match status" value="1"/>
</dbReference>
<dbReference type="FunFam" id="1.10.418.10:FF:000018">
    <property type="entry name" value="Neuron navigator 2"/>
    <property type="match status" value="1"/>
</dbReference>
<evidence type="ECO:0000256" key="2">
    <source>
        <dbReference type="ARBA" id="ARBA00006255"/>
    </source>
</evidence>
<feature type="compositionally biased region" description="Low complexity" evidence="8">
    <location>
        <begin position="374"/>
        <end position="384"/>
    </location>
</feature>
<reference evidence="10" key="2">
    <citation type="submission" date="2025-09" db="UniProtKB">
        <authorList>
            <consortium name="Ensembl"/>
        </authorList>
    </citation>
    <scope>IDENTIFICATION</scope>
</reference>
<feature type="compositionally biased region" description="Low complexity" evidence="8">
    <location>
        <begin position="1764"/>
        <end position="1779"/>
    </location>
</feature>
<dbReference type="Ensembl" id="ENSZALT00000016243.1">
    <property type="protein sequence ID" value="ENSZALP00000011766.1"/>
    <property type="gene ID" value="ENSZALG00000009914.1"/>
</dbReference>
<feature type="compositionally biased region" description="Polar residues" evidence="8">
    <location>
        <begin position="534"/>
        <end position="560"/>
    </location>
</feature>
<name>A0A8D2QFD3_ZONAL</name>
<protein>
    <recommendedName>
        <fullName evidence="6">Neuron navigator 3</fullName>
    </recommendedName>
</protein>
<feature type="compositionally biased region" description="Low complexity" evidence="8">
    <location>
        <begin position="1045"/>
        <end position="1075"/>
    </location>
</feature>
<feature type="compositionally biased region" description="Low complexity" evidence="8">
    <location>
        <begin position="1138"/>
        <end position="1151"/>
    </location>
</feature>
<dbReference type="Pfam" id="PF25408">
    <property type="entry name" value="AAA_lid_NAV1"/>
    <property type="match status" value="1"/>
</dbReference>
<dbReference type="Gene3D" id="1.10.418.10">
    <property type="entry name" value="Calponin-like domain"/>
    <property type="match status" value="1"/>
</dbReference>
<dbReference type="InterPro" id="IPR057126">
    <property type="entry name" value="NAV1-like_ubiquitin-like"/>
</dbReference>
<dbReference type="InterPro" id="IPR036872">
    <property type="entry name" value="CH_dom_sf"/>
</dbReference>
<feature type="region of interest" description="Disordered" evidence="8">
    <location>
        <begin position="2259"/>
        <end position="2283"/>
    </location>
</feature>
<feature type="region of interest" description="Disordered" evidence="8">
    <location>
        <begin position="1751"/>
        <end position="1779"/>
    </location>
</feature>
<keyword evidence="5" id="KW-0539">Nucleus</keyword>
<feature type="compositionally biased region" description="Polar residues" evidence="8">
    <location>
        <begin position="1081"/>
        <end position="1102"/>
    </location>
</feature>
<dbReference type="Pfam" id="PF00004">
    <property type="entry name" value="AAA"/>
    <property type="match status" value="1"/>
</dbReference>
<dbReference type="Pfam" id="PF00307">
    <property type="entry name" value="CH"/>
    <property type="match status" value="1"/>
</dbReference>
<feature type="coiled-coil region" evidence="7">
    <location>
        <begin position="1491"/>
        <end position="1574"/>
    </location>
</feature>
<feature type="compositionally biased region" description="Polar residues" evidence="8">
    <location>
        <begin position="1290"/>
        <end position="1316"/>
    </location>
</feature>
<feature type="compositionally biased region" description="Polar residues" evidence="8">
    <location>
        <begin position="1348"/>
        <end position="1362"/>
    </location>
</feature>
<evidence type="ECO:0000256" key="3">
    <source>
        <dbReference type="ARBA" id="ARBA00023054"/>
    </source>
</evidence>
<comment type="subcellular location">
    <subcellularLocation>
        <location evidence="1">Nucleus outer membrane</location>
    </subcellularLocation>
</comment>
<feature type="compositionally biased region" description="Polar residues" evidence="8">
    <location>
        <begin position="958"/>
        <end position="969"/>
    </location>
</feature>
<dbReference type="GO" id="GO:0022008">
    <property type="term" value="P:neurogenesis"/>
    <property type="evidence" value="ECO:0007669"/>
    <property type="project" value="InterPro"/>
</dbReference>
<evidence type="ECO:0000256" key="7">
    <source>
        <dbReference type="SAM" id="Coils"/>
    </source>
</evidence>
<evidence type="ECO:0000259" key="9">
    <source>
        <dbReference type="PROSITE" id="PS50021"/>
    </source>
</evidence>
<feature type="compositionally biased region" description="Low complexity" evidence="8">
    <location>
        <begin position="1384"/>
        <end position="1396"/>
    </location>
</feature>
<feature type="compositionally biased region" description="Low complexity" evidence="8">
    <location>
        <begin position="860"/>
        <end position="888"/>
    </location>
</feature>
<evidence type="ECO:0000313" key="11">
    <source>
        <dbReference type="Proteomes" id="UP000694413"/>
    </source>
</evidence>
<comment type="similarity">
    <text evidence="2">Belongs to the Nav/unc-53 family.</text>
</comment>
<feature type="compositionally biased region" description="Low complexity" evidence="8">
    <location>
        <begin position="1658"/>
        <end position="1670"/>
    </location>
</feature>
<dbReference type="InterPro" id="IPR001715">
    <property type="entry name" value="CH_dom"/>
</dbReference>
<evidence type="ECO:0000256" key="5">
    <source>
        <dbReference type="ARBA" id="ARBA00023242"/>
    </source>
</evidence>
<dbReference type="Pfam" id="PF23092">
    <property type="entry name" value="Ubiquitin_6"/>
    <property type="match status" value="1"/>
</dbReference>
<dbReference type="InterPro" id="IPR027417">
    <property type="entry name" value="P-loop_NTPase"/>
</dbReference>
<evidence type="ECO:0000256" key="1">
    <source>
        <dbReference type="ARBA" id="ARBA00004649"/>
    </source>
</evidence>
<dbReference type="GO" id="GO:0016887">
    <property type="term" value="F:ATP hydrolysis activity"/>
    <property type="evidence" value="ECO:0007669"/>
    <property type="project" value="InterPro"/>
</dbReference>
<feature type="compositionally biased region" description="Polar residues" evidence="8">
    <location>
        <begin position="889"/>
        <end position="903"/>
    </location>
</feature>
<dbReference type="PROSITE" id="PS50021">
    <property type="entry name" value="CH"/>
    <property type="match status" value="1"/>
</dbReference>
<organism evidence="10 11">
    <name type="scientific">Zonotrichia albicollis</name>
    <name type="common">White-throated sparrow</name>
    <name type="synonym">Fringilla albicollis</name>
    <dbReference type="NCBI Taxonomy" id="44394"/>
    <lineage>
        <taxon>Eukaryota</taxon>
        <taxon>Metazoa</taxon>
        <taxon>Chordata</taxon>
        <taxon>Craniata</taxon>
        <taxon>Vertebrata</taxon>
        <taxon>Euteleostomi</taxon>
        <taxon>Archelosauria</taxon>
        <taxon>Archosauria</taxon>
        <taxon>Dinosauria</taxon>
        <taxon>Saurischia</taxon>
        <taxon>Theropoda</taxon>
        <taxon>Coelurosauria</taxon>
        <taxon>Aves</taxon>
        <taxon>Neognathae</taxon>
        <taxon>Neoaves</taxon>
        <taxon>Telluraves</taxon>
        <taxon>Australaves</taxon>
        <taxon>Passeriformes</taxon>
        <taxon>Passerellidae</taxon>
        <taxon>Zonotrichia</taxon>
    </lineage>
</organism>
<feature type="compositionally biased region" description="Low complexity" evidence="8">
    <location>
        <begin position="403"/>
        <end position="426"/>
    </location>
</feature>
<keyword evidence="11" id="KW-1185">Reference proteome</keyword>
<accession>A0A8D2QFD3</accession>
<feature type="compositionally biased region" description="Basic and acidic residues" evidence="8">
    <location>
        <begin position="1363"/>
        <end position="1372"/>
    </location>
</feature>
<feature type="compositionally biased region" description="Low complexity" evidence="8">
    <location>
        <begin position="498"/>
        <end position="510"/>
    </location>
</feature>
<feature type="compositionally biased region" description="Low complexity" evidence="8">
    <location>
        <begin position="1187"/>
        <end position="1209"/>
    </location>
</feature>
<evidence type="ECO:0000256" key="4">
    <source>
        <dbReference type="ARBA" id="ARBA00023136"/>
    </source>
</evidence>
<feature type="region of interest" description="Disordered" evidence="8">
    <location>
        <begin position="855"/>
        <end position="1317"/>
    </location>
</feature>
<dbReference type="SMART" id="SM00033">
    <property type="entry name" value="CH"/>
    <property type="match status" value="1"/>
</dbReference>
<dbReference type="SUPFAM" id="SSF52540">
    <property type="entry name" value="P-loop containing nucleoside triphosphate hydrolases"/>
    <property type="match status" value="2"/>
</dbReference>
<dbReference type="GO" id="GO:0005640">
    <property type="term" value="C:nuclear outer membrane"/>
    <property type="evidence" value="ECO:0007669"/>
    <property type="project" value="UniProtKB-SubCell"/>
</dbReference>
<keyword evidence="3 7" id="KW-0175">Coiled coil</keyword>
<feature type="region of interest" description="Disordered" evidence="8">
    <location>
        <begin position="204"/>
        <end position="591"/>
    </location>
</feature>
<keyword evidence="4" id="KW-0472">Membrane</keyword>
<dbReference type="CDD" id="cd00009">
    <property type="entry name" value="AAA"/>
    <property type="match status" value="1"/>
</dbReference>
<feature type="compositionally biased region" description="Low complexity" evidence="8">
    <location>
        <begin position="572"/>
        <end position="582"/>
    </location>
</feature>
<feature type="compositionally biased region" description="Basic and acidic residues" evidence="8">
    <location>
        <begin position="442"/>
        <end position="468"/>
    </location>
</feature>
<feature type="compositionally biased region" description="Low complexity" evidence="8">
    <location>
        <begin position="1234"/>
        <end position="1244"/>
    </location>
</feature>
<dbReference type="InterPro" id="IPR039041">
    <property type="entry name" value="Nav/unc-53"/>
</dbReference>
<dbReference type="PANTHER" id="PTHR12784:SF18">
    <property type="entry name" value="NEURON NAVIGATOR 3"/>
    <property type="match status" value="1"/>
</dbReference>
<feature type="compositionally biased region" description="Polar residues" evidence="8">
    <location>
        <begin position="204"/>
        <end position="220"/>
    </location>
</feature>